<dbReference type="OrthoDB" id="2115692at2759"/>
<evidence type="ECO:0000313" key="1">
    <source>
        <dbReference type="EMBL" id="CAD1471694.1"/>
    </source>
</evidence>
<feature type="non-terminal residue" evidence="1">
    <location>
        <position position="269"/>
    </location>
</feature>
<keyword evidence="2" id="KW-1185">Reference proteome</keyword>
<dbReference type="PANTHER" id="PTHR20905">
    <property type="entry name" value="N-ACETYLTRANSFERASE-RELATED"/>
    <property type="match status" value="1"/>
</dbReference>
<dbReference type="Gene3D" id="3.40.630.30">
    <property type="match status" value="1"/>
</dbReference>
<evidence type="ECO:0000313" key="2">
    <source>
        <dbReference type="Proteomes" id="UP000752696"/>
    </source>
</evidence>
<reference evidence="1" key="1">
    <citation type="submission" date="2020-07" db="EMBL/GenBank/DDBJ databases">
        <authorList>
            <person name="Nazaruddin N."/>
        </authorList>
    </citation>
    <scope>NUCLEOTIDE SEQUENCE</scope>
</reference>
<protein>
    <recommendedName>
        <fullName evidence="3">N-acetyltransferase domain-containing protein</fullName>
    </recommendedName>
</protein>
<gene>
    <name evidence="1" type="ORF">MHI_LOCUS247624</name>
</gene>
<sequence length="269" mass="30365">MESNNDQYILDWANDAHLSEILSLLHENFDKEETMLKSLRDNNLLTTEDKETMRIDHEQLIRAIFAFSPCIVAIEKSSGKIIGVNLMIVSENSKCNDGADGVSVAFTNNPPKSKLMKRYFNYLSEISEKADLYGRYPNCKKAVEFYAVAVNKDHRRQGLSRSLMAAGISFAKDTMQDVGFIFGVYTSLYSKKAAEDIGLKSIMDVDLLHYKDNDGQSIFQDTPPHNIVSVMVLQLNAIMLATEHTLSIFQLGKYTYTRDSALKVPQIKL</sequence>
<dbReference type="AlphaFoldDB" id="A0A6V7GY97"/>
<dbReference type="SUPFAM" id="SSF55729">
    <property type="entry name" value="Acyl-CoA N-acyltransferases (Nat)"/>
    <property type="match status" value="1"/>
</dbReference>
<accession>A0A6V7GY97</accession>
<dbReference type="PANTHER" id="PTHR20905:SF1">
    <property type="entry name" value="AT07410P-RELATED"/>
    <property type="match status" value="1"/>
</dbReference>
<proteinExistence type="predicted"/>
<evidence type="ECO:0008006" key="3">
    <source>
        <dbReference type="Google" id="ProtNLM"/>
    </source>
</evidence>
<dbReference type="EMBL" id="CAJDYZ010004644">
    <property type="protein sequence ID" value="CAD1471694.1"/>
    <property type="molecule type" value="Genomic_DNA"/>
</dbReference>
<dbReference type="Proteomes" id="UP000752696">
    <property type="component" value="Unassembled WGS sequence"/>
</dbReference>
<comment type="caution">
    <text evidence="1">The sequence shown here is derived from an EMBL/GenBank/DDBJ whole genome shotgun (WGS) entry which is preliminary data.</text>
</comment>
<name>A0A6V7GY97_9HYME</name>
<dbReference type="InterPro" id="IPR016181">
    <property type="entry name" value="Acyl_CoA_acyltransferase"/>
</dbReference>
<dbReference type="GO" id="GO:0008080">
    <property type="term" value="F:N-acetyltransferase activity"/>
    <property type="evidence" value="ECO:0007669"/>
    <property type="project" value="TreeGrafter"/>
</dbReference>
<organism evidence="1 2">
    <name type="scientific">Heterotrigona itama</name>
    <dbReference type="NCBI Taxonomy" id="395501"/>
    <lineage>
        <taxon>Eukaryota</taxon>
        <taxon>Metazoa</taxon>
        <taxon>Ecdysozoa</taxon>
        <taxon>Arthropoda</taxon>
        <taxon>Hexapoda</taxon>
        <taxon>Insecta</taxon>
        <taxon>Pterygota</taxon>
        <taxon>Neoptera</taxon>
        <taxon>Endopterygota</taxon>
        <taxon>Hymenoptera</taxon>
        <taxon>Apocrita</taxon>
        <taxon>Aculeata</taxon>
        <taxon>Apoidea</taxon>
        <taxon>Anthophila</taxon>
        <taxon>Apidae</taxon>
        <taxon>Heterotrigona</taxon>
    </lineage>
</organism>
<dbReference type="CDD" id="cd04301">
    <property type="entry name" value="NAT_SF"/>
    <property type="match status" value="1"/>
</dbReference>